<gene>
    <name evidence="1" type="ORF">A9A59_1831</name>
</gene>
<evidence type="ECO:0008006" key="3">
    <source>
        <dbReference type="Google" id="ProtNLM"/>
    </source>
</evidence>
<organism evidence="1 2">
    <name type="scientific">Tepidiforma thermophila (strain KCTC 52669 / CGMCC 1.13589 / G233)</name>
    <dbReference type="NCBI Taxonomy" id="2761530"/>
    <lineage>
        <taxon>Bacteria</taxon>
        <taxon>Bacillati</taxon>
        <taxon>Chloroflexota</taxon>
        <taxon>Tepidiformia</taxon>
        <taxon>Tepidiformales</taxon>
        <taxon>Tepidiformaceae</taxon>
        <taxon>Tepidiforma</taxon>
    </lineage>
</organism>
<dbReference type="SUPFAM" id="SSF54637">
    <property type="entry name" value="Thioesterase/thiol ester dehydrase-isomerase"/>
    <property type="match status" value="1"/>
</dbReference>
<comment type="caution">
    <text evidence="1">The sequence shown here is derived from an EMBL/GenBank/DDBJ whole genome shotgun (WGS) entry which is preliminary data.</text>
</comment>
<evidence type="ECO:0000313" key="2">
    <source>
        <dbReference type="Proteomes" id="UP000223071"/>
    </source>
</evidence>
<dbReference type="Proteomes" id="UP000223071">
    <property type="component" value="Unassembled WGS sequence"/>
</dbReference>
<protein>
    <recommendedName>
        <fullName evidence="3">MaoC-like domain-containing protein</fullName>
    </recommendedName>
</protein>
<proteinExistence type="predicted"/>
<name>A0A2A9HF10_TEPT2</name>
<keyword evidence="2" id="KW-1185">Reference proteome</keyword>
<reference evidence="1 2" key="1">
    <citation type="submission" date="2017-09" db="EMBL/GenBank/DDBJ databases">
        <title>Sequencing the genomes of two abundant thermophiles in Great Basin hot springs: Thermocrinis jamiesonii and novel Chloroflexi Thermoflexus hugenholtzii.</title>
        <authorList>
            <person name="Hedlund B."/>
        </authorList>
    </citation>
    <scope>NUCLEOTIDE SEQUENCE [LARGE SCALE GENOMIC DNA]</scope>
    <source>
        <strain evidence="1 2">G233</strain>
    </source>
</reference>
<accession>A0A2A9HF10</accession>
<dbReference type="RefSeq" id="WP_098503971.1">
    <property type="nucleotide sequence ID" value="NZ_PDJQ01000001.1"/>
</dbReference>
<evidence type="ECO:0000313" key="1">
    <source>
        <dbReference type="EMBL" id="PFG74594.1"/>
    </source>
</evidence>
<sequence>MSQRYFEDVNIDDELEPLERVPTTDMAIDFFGRDNPTNPAFADAEAGKRLGVGGALVPGLLKLAWITQYVSDWAGTGGMVRSVRAAYRRPDVADRPLVLAGRVVEKRVEDGAHLVELEVVTLAEGQPSTRANVQVQLPSRS</sequence>
<dbReference type="InterPro" id="IPR029069">
    <property type="entry name" value="HotDog_dom_sf"/>
</dbReference>
<dbReference type="AlphaFoldDB" id="A0A2A9HF10"/>
<dbReference type="EMBL" id="PDJQ01000001">
    <property type="protein sequence ID" value="PFG74594.1"/>
    <property type="molecule type" value="Genomic_DNA"/>
</dbReference>
<dbReference type="Gene3D" id="3.10.129.10">
    <property type="entry name" value="Hotdog Thioesterase"/>
    <property type="match status" value="1"/>
</dbReference>